<dbReference type="OrthoDB" id="25607at2"/>
<feature type="region of interest" description="Disordered" evidence="2">
    <location>
        <begin position="1"/>
        <end position="21"/>
    </location>
</feature>
<dbReference type="EMBL" id="LT629776">
    <property type="protein sequence ID" value="SDS85440.1"/>
    <property type="molecule type" value="Genomic_DNA"/>
</dbReference>
<name>A0A1H1VLM4_9CELL</name>
<dbReference type="AlphaFoldDB" id="A0A1H1VLM4"/>
<dbReference type="InterPro" id="IPR036412">
    <property type="entry name" value="HAD-like_sf"/>
</dbReference>
<evidence type="ECO:0000256" key="1">
    <source>
        <dbReference type="ARBA" id="ARBA00009184"/>
    </source>
</evidence>
<dbReference type="CDD" id="cd02612">
    <property type="entry name" value="HAD_PGPPase"/>
    <property type="match status" value="1"/>
</dbReference>
<dbReference type="Proteomes" id="UP000185663">
    <property type="component" value="Chromosome I"/>
</dbReference>
<proteinExistence type="inferred from homology"/>
<keyword evidence="4" id="KW-1185">Reference proteome</keyword>
<dbReference type="Pfam" id="PF12710">
    <property type="entry name" value="HAD"/>
    <property type="match status" value="1"/>
</dbReference>
<dbReference type="PANTHER" id="PTHR43344">
    <property type="entry name" value="PHOSPHOSERINE PHOSPHATASE"/>
    <property type="match status" value="1"/>
</dbReference>
<dbReference type="eggNOG" id="COG0560">
    <property type="taxonomic scope" value="Bacteria"/>
</dbReference>
<dbReference type="InterPro" id="IPR050582">
    <property type="entry name" value="HAD-like_SerB"/>
</dbReference>
<dbReference type="NCBIfam" id="TIGR01490">
    <property type="entry name" value="HAD-SF-IB-hyp1"/>
    <property type="match status" value="1"/>
</dbReference>
<comment type="similarity">
    <text evidence="1">Belongs to the HAD-like hydrolase superfamily. SerB family.</text>
</comment>
<reference evidence="3 4" key="1">
    <citation type="submission" date="2016-10" db="EMBL/GenBank/DDBJ databases">
        <authorList>
            <person name="de Groot N.N."/>
        </authorList>
    </citation>
    <scope>NUCLEOTIDE SEQUENCE [LARGE SCALE GENOMIC DNA]</scope>
    <source>
        <strain evidence="3 4">DSM 22126</strain>
    </source>
</reference>
<evidence type="ECO:0000256" key="2">
    <source>
        <dbReference type="SAM" id="MobiDB-lite"/>
    </source>
</evidence>
<dbReference type="NCBIfam" id="TIGR01488">
    <property type="entry name" value="HAD-SF-IB"/>
    <property type="match status" value="1"/>
</dbReference>
<evidence type="ECO:0000313" key="3">
    <source>
        <dbReference type="EMBL" id="SDS85440.1"/>
    </source>
</evidence>
<evidence type="ECO:0000313" key="4">
    <source>
        <dbReference type="Proteomes" id="UP000185663"/>
    </source>
</evidence>
<dbReference type="InterPro" id="IPR023214">
    <property type="entry name" value="HAD_sf"/>
</dbReference>
<dbReference type="STRING" id="545619.SAMN04489860_2538"/>
<protein>
    <submittedName>
        <fullName evidence="3">HAD-superfamily subfamily IB hydrolase, TIGR01490</fullName>
    </submittedName>
</protein>
<dbReference type="PANTHER" id="PTHR43344:SF15">
    <property type="entry name" value="PHOSPHOSERINE PHOSPHATASE SERB1"/>
    <property type="match status" value="1"/>
</dbReference>
<dbReference type="Gene3D" id="1.20.1440.100">
    <property type="entry name" value="SG protein - dephosphorylation function"/>
    <property type="match status" value="1"/>
</dbReference>
<keyword evidence="3" id="KW-0378">Hydrolase</keyword>
<dbReference type="SUPFAM" id="SSF56784">
    <property type="entry name" value="HAD-like"/>
    <property type="match status" value="1"/>
</dbReference>
<dbReference type="RefSeq" id="WP_083372715.1">
    <property type="nucleotide sequence ID" value="NZ_LT629776.1"/>
</dbReference>
<dbReference type="Gene3D" id="3.40.50.1000">
    <property type="entry name" value="HAD superfamily/HAD-like"/>
    <property type="match status" value="1"/>
</dbReference>
<accession>A0A1H1VLM4</accession>
<organism evidence="3 4">
    <name type="scientific">Paraoerskovia marina</name>
    <dbReference type="NCBI Taxonomy" id="545619"/>
    <lineage>
        <taxon>Bacteria</taxon>
        <taxon>Bacillati</taxon>
        <taxon>Actinomycetota</taxon>
        <taxon>Actinomycetes</taxon>
        <taxon>Micrococcales</taxon>
        <taxon>Cellulomonadaceae</taxon>
        <taxon>Paraoerskovia</taxon>
    </lineage>
</organism>
<dbReference type="GO" id="GO:0016787">
    <property type="term" value="F:hydrolase activity"/>
    <property type="evidence" value="ECO:0007669"/>
    <property type="project" value="UniProtKB-KW"/>
</dbReference>
<gene>
    <name evidence="3" type="ORF">SAMN04489860_2538</name>
</gene>
<sequence length="282" mass="30501">MPHDVGPEDPDPLDQNPTADDDGANDGVVAAFFDIDNTIIRGASAAHLAHALYRREFFGIRDLLRLVVHNARYLTFGENKKQIDTVRSHALSIVAGHTVSEIVAIGEEVYDQVLELRIYPGTQRLLNEHIEAGHEVWLVSATPAEIGTLISRRLGGTGALGSVAETVDGVYTGRMVGDMMHGKAKAAGVRALAEQRGIDLAASSAYGDSLNDVSMMETVGNPCAINPDARLRRHAARVGWPVREFRGRRNRAARRGAATLSWAGAVWAAALVARSIKRTVQR</sequence>
<dbReference type="InterPro" id="IPR006385">
    <property type="entry name" value="HAD_hydro_SerB1"/>
</dbReference>